<comment type="caution">
    <text evidence="2">The sequence shown here is derived from an EMBL/GenBank/DDBJ whole genome shotgun (WGS) entry which is preliminary data.</text>
</comment>
<sequence length="63" mass="6909">MFAGSNPGGERAAAIYSLLGTDKLNGINPEQYLRYVLTNIADYQVNRIAELLPWNIPSPTAQT</sequence>
<dbReference type="Proteomes" id="UP000540989">
    <property type="component" value="Unassembled WGS sequence"/>
</dbReference>
<protein>
    <recommendedName>
        <fullName evidence="1">Transposase IS66 C-terminal domain-containing protein</fullName>
    </recommendedName>
</protein>
<evidence type="ECO:0000313" key="3">
    <source>
        <dbReference type="Proteomes" id="UP000540989"/>
    </source>
</evidence>
<keyword evidence="3" id="KW-1185">Reference proteome</keyword>
<name>A0A7W7ZHN9_9BACT</name>
<dbReference type="InterPro" id="IPR039552">
    <property type="entry name" value="IS66_C"/>
</dbReference>
<organism evidence="2 3">
    <name type="scientific">Granulicella aggregans</name>
    <dbReference type="NCBI Taxonomy" id="474949"/>
    <lineage>
        <taxon>Bacteria</taxon>
        <taxon>Pseudomonadati</taxon>
        <taxon>Acidobacteriota</taxon>
        <taxon>Terriglobia</taxon>
        <taxon>Terriglobales</taxon>
        <taxon>Acidobacteriaceae</taxon>
        <taxon>Granulicella</taxon>
    </lineage>
</organism>
<evidence type="ECO:0000259" key="1">
    <source>
        <dbReference type="Pfam" id="PF13817"/>
    </source>
</evidence>
<accession>A0A7W7ZHN9</accession>
<evidence type="ECO:0000313" key="2">
    <source>
        <dbReference type="EMBL" id="MBB5060100.1"/>
    </source>
</evidence>
<dbReference type="AlphaFoldDB" id="A0A7W7ZHN9"/>
<dbReference type="EMBL" id="JACHIP010000009">
    <property type="protein sequence ID" value="MBB5060100.1"/>
    <property type="molecule type" value="Genomic_DNA"/>
</dbReference>
<reference evidence="2 3" key="1">
    <citation type="submission" date="2020-08" db="EMBL/GenBank/DDBJ databases">
        <title>Genomic Encyclopedia of Type Strains, Phase IV (KMG-V): Genome sequencing to study the core and pangenomes of soil and plant-associated prokaryotes.</title>
        <authorList>
            <person name="Whitman W."/>
        </authorList>
    </citation>
    <scope>NUCLEOTIDE SEQUENCE [LARGE SCALE GENOMIC DNA]</scope>
    <source>
        <strain evidence="2 3">M8UP14</strain>
    </source>
</reference>
<dbReference type="Pfam" id="PF13817">
    <property type="entry name" value="DDE_Tnp_IS66_C"/>
    <property type="match status" value="1"/>
</dbReference>
<proteinExistence type="predicted"/>
<feature type="domain" description="Transposase IS66 C-terminal" evidence="1">
    <location>
        <begin position="17"/>
        <end position="54"/>
    </location>
</feature>
<gene>
    <name evidence="2" type="ORF">HDF16_004836</name>
</gene>